<dbReference type="CDD" id="cd00078">
    <property type="entry name" value="HECTc"/>
    <property type="match status" value="1"/>
</dbReference>
<gene>
    <name evidence="14" type="ORF">EG68_07011</name>
</gene>
<sequence length="1029" mass="116555">MVQVASSRSRQITHHFEVQGIPIAKCNEQTRLLRVRVIRALDLMKKDIFGASDPYCKIFLFKNNRSTSCVCPSVQTKTVKRSLNPIWNEEIIYRVSPFENRLVFELYDENRLTRDDFLGLVTVSLPHLEIGTEDSGQRLISRSRVRGNLHLYLVYLPAHVNPRVSTLNDLPPPRAAIEAIASPNPDLSSSLPNPNADTPQANPPDVGSNTSPTRIQSDQADQANDTFSPIRSDSLIGASIAGSMEEGSSVELVSDPLPPGWDERVDQNGRTYYVDHVNRRTQWDRPSYRLPEGWEQRTDNNGRVYYVDHINHQTTWYHPLSEASRMHEMVSGLSIDGGSGSDTECRNGEDGSAQQEADVNETDSDSPRQLVNSSGPCGSASPTLVVADLRGSLRRSTTPARRSLTIAGSTTGTSGSSRMRRGNLPGPSNSQTAAMDEVRAAQTMYLRRRQVSLEDTLSHSPPVGDLVTQLGTLTPKQEEPEPDDEHTAAVSPDTATATTPVVVDADQTTNVRHERPRSAESPRRSSASVSDQGILLGIDLGPDEEALPPGWQLACTASGRRFFINHNEQRTTWDDPRLHRSASQTNSGSLLRKEAERHSMKDLGPLPPGWEERVHTNGRIFYIDHNARTTQWEDPRLERLGGPAVPYSRNYKQKYDYFRSRLRSPRDLQAKLELRVSRANIFEDSFRQIYGFKKVECLMHRLWIEFIGEKGLDYGGVQREWFFLLSREMFNPYYGLFEYSAADNYTLQINPLSGLANEDHLKYFKFIGRVVGMAVYHGKLIDGFFIRPFYKMMLEKNINLKDMEAVDSEYYRSLKYILEEDPSVLDLTFSVDEEKFGETVEVDLIPNGRQIPVTNANKKQYIECIISWRFVSRIKPQMWAFLDGFKDLIDLETLKIFDANELELLICGLQDISVSDWKAHTLYKGEYHPNHPVIVNYWKAVYTFTNELRSRLLQFVTGTSRVPMNGFAELWGSSGPQKFTIECWGSVDQLPRAHTCFNRLDLPPYPTFKELRTKLIIAIENAEGFEGVD</sequence>
<feature type="domain" description="C2" evidence="11">
    <location>
        <begin position="10"/>
        <end position="139"/>
    </location>
</feature>
<comment type="subcellular location">
    <subcellularLocation>
        <location evidence="2">Cytoplasm</location>
    </subcellularLocation>
</comment>
<dbReference type="GO" id="GO:0005737">
    <property type="term" value="C:cytoplasm"/>
    <property type="evidence" value="ECO:0007669"/>
    <property type="project" value="UniProtKB-SubCell"/>
</dbReference>
<evidence type="ECO:0000259" key="12">
    <source>
        <dbReference type="PROSITE" id="PS50020"/>
    </source>
</evidence>
<dbReference type="PROSITE" id="PS50020">
    <property type="entry name" value="WW_DOMAIN_2"/>
    <property type="match status" value="4"/>
</dbReference>
<dbReference type="InterPro" id="IPR036020">
    <property type="entry name" value="WW_dom_sf"/>
</dbReference>
<accession>A0A8S9YF99</accession>
<feature type="compositionally biased region" description="Low complexity" evidence="10">
    <location>
        <begin position="408"/>
        <end position="417"/>
    </location>
</feature>
<dbReference type="FunFam" id="3.30.2410.10:FF:000001">
    <property type="entry name" value="E3 ubiquitin-protein ligase NEDD4-like"/>
    <property type="match status" value="1"/>
</dbReference>
<dbReference type="SUPFAM" id="SSF51045">
    <property type="entry name" value="WW domain"/>
    <property type="match status" value="4"/>
</dbReference>
<feature type="region of interest" description="Disordered" evidence="10">
    <location>
        <begin position="475"/>
        <end position="530"/>
    </location>
</feature>
<dbReference type="PANTHER" id="PTHR11254">
    <property type="entry name" value="HECT DOMAIN UBIQUITIN-PROTEIN LIGASE"/>
    <property type="match status" value="1"/>
</dbReference>
<dbReference type="PROSITE" id="PS01159">
    <property type="entry name" value="WW_DOMAIN_1"/>
    <property type="match status" value="4"/>
</dbReference>
<dbReference type="InterPro" id="IPR035892">
    <property type="entry name" value="C2_domain_sf"/>
</dbReference>
<dbReference type="InterPro" id="IPR000008">
    <property type="entry name" value="C2_dom"/>
</dbReference>
<keyword evidence="8 9" id="KW-0833">Ubl conjugation pathway</keyword>
<dbReference type="Gene3D" id="3.90.1750.10">
    <property type="entry name" value="Hect, E3 ligase catalytic domains"/>
    <property type="match status" value="1"/>
</dbReference>
<keyword evidence="7" id="KW-0677">Repeat</keyword>
<dbReference type="EMBL" id="JTDE01021165">
    <property type="protein sequence ID" value="KAF7233300.1"/>
    <property type="molecule type" value="Genomic_DNA"/>
</dbReference>
<dbReference type="SUPFAM" id="SSF49562">
    <property type="entry name" value="C2 domain (Calcium/lipid-binding domain, CaLB)"/>
    <property type="match status" value="1"/>
</dbReference>
<evidence type="ECO:0000256" key="8">
    <source>
        <dbReference type="ARBA" id="ARBA00022786"/>
    </source>
</evidence>
<dbReference type="FunFam" id="3.30.2160.10:FF:000001">
    <property type="entry name" value="E3 ubiquitin-protein ligase NEDD4-like"/>
    <property type="match status" value="1"/>
</dbReference>
<feature type="domain" description="HECT" evidence="13">
    <location>
        <begin position="694"/>
        <end position="1028"/>
    </location>
</feature>
<dbReference type="Gene3D" id="2.20.70.10">
    <property type="match status" value="3"/>
</dbReference>
<dbReference type="FunFam" id="2.20.70.10:FF:000017">
    <property type="entry name" value="E3 ubiquitin-protein ligase"/>
    <property type="match status" value="1"/>
</dbReference>
<keyword evidence="5" id="KW-0963">Cytoplasm</keyword>
<feature type="compositionally biased region" description="Basic and acidic residues" evidence="10">
    <location>
        <begin position="511"/>
        <end position="523"/>
    </location>
</feature>
<dbReference type="GO" id="GO:0048814">
    <property type="term" value="P:regulation of dendrite morphogenesis"/>
    <property type="evidence" value="ECO:0007669"/>
    <property type="project" value="TreeGrafter"/>
</dbReference>
<evidence type="ECO:0000313" key="14">
    <source>
        <dbReference type="EMBL" id="KAF7233300.1"/>
    </source>
</evidence>
<organism evidence="14 15">
    <name type="scientific">Paragonimus skrjabini miyazakii</name>
    <dbReference type="NCBI Taxonomy" id="59628"/>
    <lineage>
        <taxon>Eukaryota</taxon>
        <taxon>Metazoa</taxon>
        <taxon>Spiralia</taxon>
        <taxon>Lophotrochozoa</taxon>
        <taxon>Platyhelminthes</taxon>
        <taxon>Trematoda</taxon>
        <taxon>Digenea</taxon>
        <taxon>Plagiorchiida</taxon>
        <taxon>Troglotremata</taxon>
        <taxon>Troglotrematidae</taxon>
        <taxon>Paragonimus</taxon>
    </lineage>
</organism>
<keyword evidence="15" id="KW-1185">Reference proteome</keyword>
<dbReference type="SMART" id="SM00456">
    <property type="entry name" value="WW"/>
    <property type="match status" value="4"/>
</dbReference>
<dbReference type="EC" id="2.3.2.26" evidence="4"/>
<dbReference type="InterPro" id="IPR000569">
    <property type="entry name" value="HECT_dom"/>
</dbReference>
<dbReference type="Gene3D" id="2.60.40.150">
    <property type="entry name" value="C2 domain"/>
    <property type="match status" value="1"/>
</dbReference>
<comment type="catalytic activity">
    <reaction evidence="1">
        <text>S-ubiquitinyl-[E2 ubiquitin-conjugating enzyme]-L-cysteine + [acceptor protein]-L-lysine = [E2 ubiquitin-conjugating enzyme]-L-cysteine + N(6)-ubiquitinyl-[acceptor protein]-L-lysine.</text>
        <dbReference type="EC" id="2.3.2.26"/>
    </reaction>
</comment>
<feature type="domain" description="WW" evidence="12">
    <location>
        <begin position="545"/>
        <end position="578"/>
    </location>
</feature>
<evidence type="ECO:0000256" key="5">
    <source>
        <dbReference type="ARBA" id="ARBA00022490"/>
    </source>
</evidence>
<dbReference type="Pfam" id="PF00632">
    <property type="entry name" value="HECT"/>
    <property type="match status" value="1"/>
</dbReference>
<dbReference type="InterPro" id="IPR050409">
    <property type="entry name" value="E3_ubiq-protein_ligase"/>
</dbReference>
<proteinExistence type="predicted"/>
<evidence type="ECO:0000256" key="10">
    <source>
        <dbReference type="SAM" id="MobiDB-lite"/>
    </source>
</evidence>
<reference evidence="14" key="1">
    <citation type="submission" date="2019-07" db="EMBL/GenBank/DDBJ databases">
        <title>Annotation for the trematode Paragonimus miyazaki's.</title>
        <authorList>
            <person name="Choi Y.-J."/>
        </authorList>
    </citation>
    <scope>NUCLEOTIDE SEQUENCE</scope>
    <source>
        <strain evidence="14">Japan</strain>
    </source>
</reference>
<dbReference type="Pfam" id="PF00397">
    <property type="entry name" value="WW"/>
    <property type="match status" value="4"/>
</dbReference>
<dbReference type="GO" id="GO:0061630">
    <property type="term" value="F:ubiquitin protein ligase activity"/>
    <property type="evidence" value="ECO:0007669"/>
    <property type="project" value="UniProtKB-EC"/>
</dbReference>
<evidence type="ECO:0000256" key="9">
    <source>
        <dbReference type="PROSITE-ProRule" id="PRU00104"/>
    </source>
</evidence>
<feature type="active site" description="Glycyl thioester intermediate" evidence="9">
    <location>
        <position position="996"/>
    </location>
</feature>
<feature type="compositionally biased region" description="Polar residues" evidence="10">
    <location>
        <begin position="207"/>
        <end position="230"/>
    </location>
</feature>
<dbReference type="Gene3D" id="3.30.2160.10">
    <property type="entry name" value="Hect, E3 ligase catalytic domain"/>
    <property type="match status" value="1"/>
</dbReference>
<dbReference type="Proteomes" id="UP000822476">
    <property type="component" value="Unassembled WGS sequence"/>
</dbReference>
<feature type="region of interest" description="Disordered" evidence="10">
    <location>
        <begin position="182"/>
        <end position="230"/>
    </location>
</feature>
<keyword evidence="6" id="KW-0808">Transferase</keyword>
<dbReference type="Gene3D" id="3.30.2410.10">
    <property type="entry name" value="Hect, E3 ligase catalytic domain"/>
    <property type="match status" value="1"/>
</dbReference>
<evidence type="ECO:0000256" key="2">
    <source>
        <dbReference type="ARBA" id="ARBA00004496"/>
    </source>
</evidence>
<dbReference type="OrthoDB" id="423283at2759"/>
<dbReference type="SMART" id="SM00239">
    <property type="entry name" value="C2"/>
    <property type="match status" value="1"/>
</dbReference>
<dbReference type="CDD" id="cd00201">
    <property type="entry name" value="WW"/>
    <property type="match status" value="4"/>
</dbReference>
<dbReference type="InterPro" id="IPR001202">
    <property type="entry name" value="WW_dom"/>
</dbReference>
<comment type="pathway">
    <text evidence="3">Protein modification; protein ubiquitination.</text>
</comment>
<feature type="compositionally biased region" description="Low complexity" evidence="10">
    <location>
        <begin position="182"/>
        <end position="195"/>
    </location>
</feature>
<dbReference type="SUPFAM" id="SSF56204">
    <property type="entry name" value="Hect, E3 ligase catalytic domain"/>
    <property type="match status" value="1"/>
</dbReference>
<feature type="domain" description="WW" evidence="12">
    <location>
        <begin position="288"/>
        <end position="321"/>
    </location>
</feature>
<evidence type="ECO:0000313" key="15">
    <source>
        <dbReference type="Proteomes" id="UP000822476"/>
    </source>
</evidence>
<dbReference type="GO" id="GO:0016567">
    <property type="term" value="P:protein ubiquitination"/>
    <property type="evidence" value="ECO:0007669"/>
    <property type="project" value="TreeGrafter"/>
</dbReference>
<evidence type="ECO:0000256" key="7">
    <source>
        <dbReference type="ARBA" id="ARBA00022737"/>
    </source>
</evidence>
<feature type="region of interest" description="Disordered" evidence="10">
    <location>
        <begin position="332"/>
        <end position="433"/>
    </location>
</feature>
<dbReference type="PROSITE" id="PS50237">
    <property type="entry name" value="HECT"/>
    <property type="match status" value="1"/>
</dbReference>
<dbReference type="GO" id="GO:0006511">
    <property type="term" value="P:ubiquitin-dependent protein catabolic process"/>
    <property type="evidence" value="ECO:0007669"/>
    <property type="project" value="TreeGrafter"/>
</dbReference>
<evidence type="ECO:0000256" key="6">
    <source>
        <dbReference type="ARBA" id="ARBA00022679"/>
    </source>
</evidence>
<evidence type="ECO:0000256" key="4">
    <source>
        <dbReference type="ARBA" id="ARBA00012485"/>
    </source>
</evidence>
<feature type="compositionally biased region" description="Low complexity" evidence="10">
    <location>
        <begin position="488"/>
        <end position="509"/>
    </location>
</feature>
<evidence type="ECO:0000256" key="3">
    <source>
        <dbReference type="ARBA" id="ARBA00004906"/>
    </source>
</evidence>
<evidence type="ECO:0000259" key="13">
    <source>
        <dbReference type="PROSITE" id="PS50237"/>
    </source>
</evidence>
<feature type="domain" description="WW" evidence="12">
    <location>
        <begin position="604"/>
        <end position="637"/>
    </location>
</feature>
<dbReference type="AlphaFoldDB" id="A0A8S9YF99"/>
<name>A0A8S9YF99_9TREM</name>
<dbReference type="Pfam" id="PF00168">
    <property type="entry name" value="C2"/>
    <property type="match status" value="1"/>
</dbReference>
<dbReference type="GO" id="GO:0019871">
    <property type="term" value="F:sodium channel inhibitor activity"/>
    <property type="evidence" value="ECO:0007669"/>
    <property type="project" value="TreeGrafter"/>
</dbReference>
<feature type="region of interest" description="Disordered" evidence="10">
    <location>
        <begin position="573"/>
        <end position="609"/>
    </location>
</feature>
<dbReference type="InterPro" id="IPR035983">
    <property type="entry name" value="Hect_E3_ubiquitin_ligase"/>
</dbReference>
<dbReference type="CDD" id="cd04033">
    <property type="entry name" value="C2_NEDD4_NEDD4L"/>
    <property type="match status" value="1"/>
</dbReference>
<dbReference type="SMART" id="SM00119">
    <property type="entry name" value="HECTc"/>
    <property type="match status" value="1"/>
</dbReference>
<dbReference type="GO" id="GO:0051049">
    <property type="term" value="P:regulation of transport"/>
    <property type="evidence" value="ECO:0007669"/>
    <property type="project" value="UniProtKB-ARBA"/>
</dbReference>
<feature type="domain" description="WW" evidence="12">
    <location>
        <begin position="255"/>
        <end position="288"/>
    </location>
</feature>
<dbReference type="FunFam" id="3.90.1750.10:FF:000001">
    <property type="entry name" value="E3 ubiquitin-protein ligase NEDD4-like"/>
    <property type="match status" value="1"/>
</dbReference>
<comment type="caution">
    <text evidence="14">The sequence shown here is derived from an EMBL/GenBank/DDBJ whole genome shotgun (WGS) entry which is preliminary data.</text>
</comment>
<evidence type="ECO:0000256" key="1">
    <source>
        <dbReference type="ARBA" id="ARBA00000885"/>
    </source>
</evidence>
<evidence type="ECO:0000259" key="11">
    <source>
        <dbReference type="PROSITE" id="PS50004"/>
    </source>
</evidence>
<dbReference type="PROSITE" id="PS50004">
    <property type="entry name" value="C2"/>
    <property type="match status" value="1"/>
</dbReference>
<dbReference type="PANTHER" id="PTHR11254:SF440">
    <property type="entry name" value="E3 UBIQUITIN-PROTEIN LIGASE NEDD-4"/>
    <property type="match status" value="1"/>
</dbReference>
<feature type="compositionally biased region" description="Basic and acidic residues" evidence="10">
    <location>
        <begin position="591"/>
        <end position="601"/>
    </location>
</feature>
<feature type="compositionally biased region" description="Polar residues" evidence="10">
    <location>
        <begin position="367"/>
        <end position="382"/>
    </location>
</feature>
<protein>
    <recommendedName>
        <fullName evidence="4">HECT-type E3 ubiquitin transferase</fullName>
        <ecNumber evidence="4">2.3.2.26</ecNumber>
    </recommendedName>
</protein>